<dbReference type="InterPro" id="IPR050390">
    <property type="entry name" value="C5-Methyltransferase"/>
</dbReference>
<sequence>MPDPYHVIDLFAGPGGLAEGFCAARAEDGTRRFNIALSIEKDPAAHKTLLLRAFLRQFSGSFPDEYYTWLNGGSGQPDWQTLYPDEWLSATEEAQCLELGKKAADRAIDARLDTIVAQAADRCIVIGGPPCQAYSLAGRSRNSGNKDYKPEKDQRHFLYREYIRILERVNPALFVMENVKGIVSSNINGKTIASQILDDLRNAGSKGVGYRLVSLGTRDSLFNESEELSMRDFLVRAEEWGLPQARHRVIIIGIRNDLWEANADVGLAQHMPAISRDVLKGLPHLRSGLSKETDNLENWRAAVEAAYVAILRETRKSDTKVHDKAADRLDAFRTRNAALDRIEQGVPGVSSRCPDTLAQWILDPKLRRTYNHEARTHIRSDLGRYLFASVFALVHKRSPKAGEFPKSLSPKHENWNSGDFSDRFRVQVWSRPSTTVTSHISKDGHYFIHPDPLQCRSLTVREAARLQTFPDNYVFLGNRTQQYVQVGNAVPPFLARNIADVVWRLLASGNSVRRSGRDLFVSEAGSEAA</sequence>
<protein>
    <recommendedName>
        <fullName evidence="1">DNA (cytosine-5-)-methyltransferase</fullName>
        <ecNumber evidence="1">2.1.1.37</ecNumber>
    </recommendedName>
</protein>
<dbReference type="Gene3D" id="3.90.120.10">
    <property type="entry name" value="DNA Methylase, subunit A, domain 2"/>
    <property type="match status" value="1"/>
</dbReference>
<evidence type="ECO:0000256" key="6">
    <source>
        <dbReference type="ARBA" id="ARBA00047422"/>
    </source>
</evidence>
<comment type="catalytic activity">
    <reaction evidence="6">
        <text>a 2'-deoxycytidine in DNA + S-adenosyl-L-methionine = a 5-methyl-2'-deoxycytidine in DNA + S-adenosyl-L-homocysteine + H(+)</text>
        <dbReference type="Rhea" id="RHEA:13681"/>
        <dbReference type="Rhea" id="RHEA-COMP:11369"/>
        <dbReference type="Rhea" id="RHEA-COMP:11370"/>
        <dbReference type="ChEBI" id="CHEBI:15378"/>
        <dbReference type="ChEBI" id="CHEBI:57856"/>
        <dbReference type="ChEBI" id="CHEBI:59789"/>
        <dbReference type="ChEBI" id="CHEBI:85452"/>
        <dbReference type="ChEBI" id="CHEBI:85454"/>
        <dbReference type="EC" id="2.1.1.37"/>
    </reaction>
</comment>
<organism evidence="9 10">
    <name type="scientific">Hyphomonas oceanitis SCH89</name>
    <dbReference type="NCBI Taxonomy" id="1280953"/>
    <lineage>
        <taxon>Bacteria</taxon>
        <taxon>Pseudomonadati</taxon>
        <taxon>Pseudomonadota</taxon>
        <taxon>Alphaproteobacteria</taxon>
        <taxon>Hyphomonadales</taxon>
        <taxon>Hyphomonadaceae</taxon>
        <taxon>Hyphomonas</taxon>
    </lineage>
</organism>
<keyword evidence="3 7" id="KW-0808">Transferase</keyword>
<evidence type="ECO:0000256" key="2">
    <source>
        <dbReference type="ARBA" id="ARBA00022603"/>
    </source>
</evidence>
<dbReference type="Proteomes" id="UP000024942">
    <property type="component" value="Unassembled WGS sequence"/>
</dbReference>
<feature type="active site" evidence="7">
    <location>
        <position position="131"/>
    </location>
</feature>
<dbReference type="GO" id="GO:0009307">
    <property type="term" value="P:DNA restriction-modification system"/>
    <property type="evidence" value="ECO:0007669"/>
    <property type="project" value="UniProtKB-KW"/>
</dbReference>
<evidence type="ECO:0000256" key="5">
    <source>
        <dbReference type="ARBA" id="ARBA00022747"/>
    </source>
</evidence>
<dbReference type="eggNOG" id="COG0270">
    <property type="taxonomic scope" value="Bacteria"/>
</dbReference>
<dbReference type="EC" id="2.1.1.37" evidence="1"/>
<dbReference type="GO" id="GO:0003886">
    <property type="term" value="F:DNA (cytosine-5-)-methyltransferase activity"/>
    <property type="evidence" value="ECO:0007669"/>
    <property type="project" value="UniProtKB-EC"/>
</dbReference>
<comment type="caution">
    <text evidence="9">The sequence shown here is derived from an EMBL/GenBank/DDBJ whole genome shotgun (WGS) entry which is preliminary data.</text>
</comment>
<dbReference type="RefSeq" id="WP_084146136.1">
    <property type="nucleotide sequence ID" value="NZ_ARYL01000005.1"/>
</dbReference>
<dbReference type="PANTHER" id="PTHR10629:SF52">
    <property type="entry name" value="DNA (CYTOSINE-5)-METHYLTRANSFERASE 1"/>
    <property type="match status" value="1"/>
</dbReference>
<dbReference type="PRINTS" id="PR00105">
    <property type="entry name" value="C5METTRFRASE"/>
</dbReference>
<dbReference type="NCBIfam" id="TIGR00675">
    <property type="entry name" value="dcm"/>
    <property type="match status" value="1"/>
</dbReference>
<evidence type="ECO:0000256" key="7">
    <source>
        <dbReference type="PROSITE-ProRule" id="PRU01016"/>
    </source>
</evidence>
<dbReference type="Gene3D" id="3.40.50.150">
    <property type="entry name" value="Vaccinia Virus protein VP39"/>
    <property type="match status" value="1"/>
</dbReference>
<dbReference type="EMBL" id="ARYL01000005">
    <property type="protein sequence ID" value="KDA03447.1"/>
    <property type="molecule type" value="Genomic_DNA"/>
</dbReference>
<name>A0A059G9D6_9PROT</name>
<dbReference type="GO" id="GO:0032259">
    <property type="term" value="P:methylation"/>
    <property type="evidence" value="ECO:0007669"/>
    <property type="project" value="UniProtKB-KW"/>
</dbReference>
<accession>A0A059G9D6</accession>
<keyword evidence="10" id="KW-1185">Reference proteome</keyword>
<evidence type="ECO:0000256" key="4">
    <source>
        <dbReference type="ARBA" id="ARBA00022691"/>
    </source>
</evidence>
<dbReference type="InterPro" id="IPR001525">
    <property type="entry name" value="C5_MeTfrase"/>
</dbReference>
<dbReference type="PROSITE" id="PS51679">
    <property type="entry name" value="SAM_MT_C5"/>
    <property type="match status" value="1"/>
</dbReference>
<gene>
    <name evidence="9" type="ORF">HOC_04819</name>
</gene>
<dbReference type="GO" id="GO:0044027">
    <property type="term" value="P:negative regulation of gene expression via chromosomal CpG island methylation"/>
    <property type="evidence" value="ECO:0007669"/>
    <property type="project" value="TreeGrafter"/>
</dbReference>
<dbReference type="GO" id="GO:0003677">
    <property type="term" value="F:DNA binding"/>
    <property type="evidence" value="ECO:0007669"/>
    <property type="project" value="TreeGrafter"/>
</dbReference>
<dbReference type="PANTHER" id="PTHR10629">
    <property type="entry name" value="CYTOSINE-SPECIFIC METHYLTRANSFERASE"/>
    <property type="match status" value="1"/>
</dbReference>
<evidence type="ECO:0000313" key="10">
    <source>
        <dbReference type="Proteomes" id="UP000024942"/>
    </source>
</evidence>
<evidence type="ECO:0000256" key="1">
    <source>
        <dbReference type="ARBA" id="ARBA00011975"/>
    </source>
</evidence>
<dbReference type="InterPro" id="IPR029063">
    <property type="entry name" value="SAM-dependent_MTases_sf"/>
</dbReference>
<dbReference type="STRING" id="1280953.HOC_04819"/>
<dbReference type="OrthoDB" id="9813719at2"/>
<comment type="similarity">
    <text evidence="7 8">Belongs to the class I-like SAM-binding methyltransferase superfamily. C5-methyltransferase family.</text>
</comment>
<reference evidence="9 10" key="1">
    <citation type="journal article" date="2014" name="Antonie Van Leeuwenhoek">
        <title>Hyphomonas beringensis sp. nov. and Hyphomonas chukchiensis sp. nov., isolated from surface seawater of the Bering Sea and Chukchi Sea.</title>
        <authorList>
            <person name="Li C."/>
            <person name="Lai Q."/>
            <person name="Li G."/>
            <person name="Dong C."/>
            <person name="Wang J."/>
            <person name="Liao Y."/>
            <person name="Shao Z."/>
        </authorList>
    </citation>
    <scope>NUCLEOTIDE SEQUENCE [LARGE SCALE GENOMIC DNA]</scope>
    <source>
        <strain evidence="9 10">SCH89</strain>
    </source>
</reference>
<evidence type="ECO:0000256" key="3">
    <source>
        <dbReference type="ARBA" id="ARBA00022679"/>
    </source>
</evidence>
<dbReference type="Pfam" id="PF00145">
    <property type="entry name" value="DNA_methylase"/>
    <property type="match status" value="1"/>
</dbReference>
<proteinExistence type="inferred from homology"/>
<evidence type="ECO:0000256" key="8">
    <source>
        <dbReference type="RuleBase" id="RU000416"/>
    </source>
</evidence>
<keyword evidence="4 7" id="KW-0949">S-adenosyl-L-methionine</keyword>
<dbReference type="PATRIC" id="fig|1280953.3.peg.970"/>
<dbReference type="SUPFAM" id="SSF53335">
    <property type="entry name" value="S-adenosyl-L-methionine-dependent methyltransferases"/>
    <property type="match status" value="1"/>
</dbReference>
<keyword evidence="2 7" id="KW-0489">Methyltransferase</keyword>
<dbReference type="AlphaFoldDB" id="A0A059G9D6"/>
<evidence type="ECO:0000313" key="9">
    <source>
        <dbReference type="EMBL" id="KDA03447.1"/>
    </source>
</evidence>
<keyword evidence="5" id="KW-0680">Restriction system</keyword>